<evidence type="ECO:0000313" key="2">
    <source>
        <dbReference type="EMBL" id="ADN17780.1"/>
    </source>
</evidence>
<sequence>MDGLKREIKKLGFLTLFFFICFGYILLLMKLFLEDYEINTYVLSKAIIGALVAAKAVAIMDSTPLFKRFLQSPRYISILYKTFFYSLTVIVIGVIENLFHAYKETKNMGAAIVKFVETRNIHHFFAVILCIGVVFLIYNIYDEVNIYFGKGKVKNFFLERP</sequence>
<dbReference type="KEGG" id="cyj:Cyan7822_5926"/>
<dbReference type="EMBL" id="CP002199">
    <property type="protein sequence ID" value="ADN17780.1"/>
    <property type="molecule type" value="Genomic_DNA"/>
</dbReference>
<accession>E0ULF0</accession>
<dbReference type="HOGENOM" id="CLU_127001_0_0_3"/>
<keyword evidence="1" id="KW-0472">Membrane</keyword>
<keyword evidence="1" id="KW-1133">Transmembrane helix</keyword>
<keyword evidence="1" id="KW-0812">Transmembrane</keyword>
<keyword evidence="3" id="KW-1185">Reference proteome</keyword>
<dbReference type="Proteomes" id="UP000008206">
    <property type="component" value="Plasmid Cy782201"/>
</dbReference>
<evidence type="ECO:0000313" key="3">
    <source>
        <dbReference type="Proteomes" id="UP000008206"/>
    </source>
</evidence>
<reference evidence="3" key="1">
    <citation type="journal article" date="2011" name="MBio">
        <title>Novel metabolic attributes of the genus Cyanothece, comprising a group of unicellular nitrogen-fixing Cyanobacteria.</title>
        <authorList>
            <person name="Bandyopadhyay A."/>
            <person name="Elvitigala T."/>
            <person name="Welsh E."/>
            <person name="Stockel J."/>
            <person name="Liberton M."/>
            <person name="Min H."/>
            <person name="Sherman L.A."/>
            <person name="Pakrasi H.B."/>
        </authorList>
    </citation>
    <scope>NUCLEOTIDE SEQUENCE [LARGE SCALE GENOMIC DNA]</scope>
    <source>
        <strain evidence="3">PCC 7822</strain>
        <plasmid evidence="3">Cy782201</plasmid>
    </source>
</reference>
<protein>
    <submittedName>
        <fullName evidence="2">Uncharacterized protein</fullName>
    </submittedName>
</protein>
<evidence type="ECO:0000256" key="1">
    <source>
        <dbReference type="SAM" id="Phobius"/>
    </source>
</evidence>
<dbReference type="AlphaFoldDB" id="E0ULF0"/>
<geneLocation type="plasmid" evidence="2 3">
    <name>Cy782201</name>
</geneLocation>
<feature type="transmembrane region" description="Helical" evidence="1">
    <location>
        <begin position="121"/>
        <end position="141"/>
    </location>
</feature>
<organism evidence="2 3">
    <name type="scientific">Gloeothece verrucosa (strain PCC 7822)</name>
    <name type="common">Cyanothece sp. (strain PCC 7822)</name>
    <dbReference type="NCBI Taxonomy" id="497965"/>
    <lineage>
        <taxon>Bacteria</taxon>
        <taxon>Bacillati</taxon>
        <taxon>Cyanobacteriota</taxon>
        <taxon>Cyanophyceae</taxon>
        <taxon>Oscillatoriophycideae</taxon>
        <taxon>Chroococcales</taxon>
        <taxon>Aphanothecaceae</taxon>
        <taxon>Gloeothece</taxon>
        <taxon>Gloeothece verrucosa</taxon>
    </lineage>
</organism>
<dbReference type="RefSeq" id="WP_013334530.1">
    <property type="nucleotide sequence ID" value="NC_014533.1"/>
</dbReference>
<dbReference type="OrthoDB" id="424528at2"/>
<feature type="transmembrane region" description="Helical" evidence="1">
    <location>
        <begin position="12"/>
        <end position="32"/>
    </location>
</feature>
<feature type="transmembrane region" description="Helical" evidence="1">
    <location>
        <begin position="38"/>
        <end position="58"/>
    </location>
</feature>
<name>E0ULF0_GLOV7</name>
<gene>
    <name evidence="2" type="ordered locus">Cyan7822_5926</name>
</gene>
<keyword evidence="2" id="KW-0614">Plasmid</keyword>
<proteinExistence type="predicted"/>
<feature type="transmembrane region" description="Helical" evidence="1">
    <location>
        <begin position="78"/>
        <end position="101"/>
    </location>
</feature>